<dbReference type="OrthoDB" id="8563935at2"/>
<sequence length="146" mass="16631">MPDVQISILQTEWVTLQTQYDSYEKCSLGIKLFSILVCCILVFALHAAIWSLLIVAILWLQDGIWKTFQNRIGQRLEVVEQAIQNHSDSTQAQTSQLGMQFNLVWNQARPSAISLLCEYIKQSLKPTVAYPYVILIALVIVQLYVS</sequence>
<dbReference type="Proteomes" id="UP000006327">
    <property type="component" value="Unassembled WGS sequence"/>
</dbReference>
<keyword evidence="1" id="KW-0812">Transmembrane</keyword>
<dbReference type="RefSeq" id="WP_007619434.1">
    <property type="nucleotide sequence ID" value="NZ_BAEO01000027.1"/>
</dbReference>
<feature type="transmembrane region" description="Helical" evidence="1">
    <location>
        <begin position="128"/>
        <end position="145"/>
    </location>
</feature>
<dbReference type="eggNOG" id="ENOG5032ZFC">
    <property type="taxonomic scope" value="Bacteria"/>
</dbReference>
<proteinExistence type="predicted"/>
<keyword evidence="1" id="KW-1133">Transmembrane helix</keyword>
<name>K6YQX2_9ALTE</name>
<evidence type="ECO:0000313" key="2">
    <source>
        <dbReference type="EMBL" id="GAC19043.1"/>
    </source>
</evidence>
<dbReference type="AlphaFoldDB" id="K6YQX2"/>
<keyword evidence="1" id="KW-0472">Membrane</keyword>
<gene>
    <name evidence="2" type="ORF">GARC_2076</name>
</gene>
<accession>K6YQX2</accession>
<dbReference type="STRING" id="493475.GARC_2076"/>
<evidence type="ECO:0000256" key="1">
    <source>
        <dbReference type="SAM" id="Phobius"/>
    </source>
</evidence>
<comment type="caution">
    <text evidence="2">The sequence shown here is derived from an EMBL/GenBank/DDBJ whole genome shotgun (WGS) entry which is preliminary data.</text>
</comment>
<feature type="transmembrane region" description="Helical" evidence="1">
    <location>
        <begin position="32"/>
        <end position="60"/>
    </location>
</feature>
<keyword evidence="3" id="KW-1185">Reference proteome</keyword>
<organism evidence="2 3">
    <name type="scientific">Paraglaciecola arctica BSs20135</name>
    <dbReference type="NCBI Taxonomy" id="493475"/>
    <lineage>
        <taxon>Bacteria</taxon>
        <taxon>Pseudomonadati</taxon>
        <taxon>Pseudomonadota</taxon>
        <taxon>Gammaproteobacteria</taxon>
        <taxon>Alteromonadales</taxon>
        <taxon>Alteromonadaceae</taxon>
        <taxon>Paraglaciecola</taxon>
    </lineage>
</organism>
<reference evidence="2 3" key="1">
    <citation type="journal article" date="2017" name="Antonie Van Leeuwenhoek">
        <title>Rhizobium rhizosphaerae sp. nov., a novel species isolated from rice rhizosphere.</title>
        <authorList>
            <person name="Zhao J.J."/>
            <person name="Zhang J."/>
            <person name="Zhang R.J."/>
            <person name="Zhang C.W."/>
            <person name="Yin H.Q."/>
            <person name="Zhang X.X."/>
        </authorList>
    </citation>
    <scope>NUCLEOTIDE SEQUENCE [LARGE SCALE GENOMIC DNA]</scope>
    <source>
        <strain evidence="2 3">BSs20135</strain>
    </source>
</reference>
<dbReference type="EMBL" id="BAEO01000027">
    <property type="protein sequence ID" value="GAC19043.1"/>
    <property type="molecule type" value="Genomic_DNA"/>
</dbReference>
<evidence type="ECO:0000313" key="3">
    <source>
        <dbReference type="Proteomes" id="UP000006327"/>
    </source>
</evidence>
<protein>
    <submittedName>
        <fullName evidence="2">Uncharacterized protein</fullName>
    </submittedName>
</protein>